<dbReference type="Pfam" id="PF06766">
    <property type="entry name" value="Hydrophobin_2"/>
    <property type="match status" value="1"/>
</dbReference>
<name>A0A100INZ9_ASPNG</name>
<keyword evidence="2" id="KW-1015">Disulfide bond</keyword>
<evidence type="ECO:0000256" key="2">
    <source>
        <dbReference type="ARBA" id="ARBA00023157"/>
    </source>
</evidence>
<dbReference type="CDD" id="cd23508">
    <property type="entry name" value="hydrophobin_II"/>
    <property type="match status" value="1"/>
</dbReference>
<reference evidence="5" key="1">
    <citation type="journal article" date="2016" name="Genome Announc.">
        <title>Draft genome sequence of Aspergillus niger strain An76.</title>
        <authorList>
            <person name="Gong W."/>
            <person name="Cheng Z."/>
            <person name="Zhang H."/>
            <person name="Liu L."/>
            <person name="Gao P."/>
            <person name="Wang L."/>
        </authorList>
    </citation>
    <scope>NUCLEOTIDE SEQUENCE [LARGE SCALE GENOMIC DNA]</scope>
    <source>
        <strain evidence="5">An76</strain>
    </source>
</reference>
<evidence type="ECO:0008006" key="6">
    <source>
        <dbReference type="Google" id="ProtNLM"/>
    </source>
</evidence>
<dbReference type="Proteomes" id="UP000068243">
    <property type="component" value="Unassembled WGS sequence"/>
</dbReference>
<comment type="similarity">
    <text evidence="1">Belongs to the cerato-ulmin hydrophobin family.</text>
</comment>
<dbReference type="EMBL" id="BCMY01000013">
    <property type="protein sequence ID" value="GAQ44715.1"/>
    <property type="molecule type" value="Genomic_DNA"/>
</dbReference>
<organism evidence="4 5">
    <name type="scientific">Aspergillus niger</name>
    <dbReference type="NCBI Taxonomy" id="5061"/>
    <lineage>
        <taxon>Eukaryota</taxon>
        <taxon>Fungi</taxon>
        <taxon>Dikarya</taxon>
        <taxon>Ascomycota</taxon>
        <taxon>Pezizomycotina</taxon>
        <taxon>Eurotiomycetes</taxon>
        <taxon>Eurotiomycetidae</taxon>
        <taxon>Eurotiales</taxon>
        <taxon>Aspergillaceae</taxon>
        <taxon>Aspergillus</taxon>
        <taxon>Aspergillus subgen. Circumdati</taxon>
    </lineage>
</organism>
<feature type="chain" id="PRO_5007087593" description="Fungal hydrophobin family protein" evidence="3">
    <location>
        <begin position="20"/>
        <end position="88"/>
    </location>
</feature>
<proteinExistence type="inferred from homology"/>
<dbReference type="SUPFAM" id="SSF101751">
    <property type="entry name" value="Hydrophobin II, HfbII"/>
    <property type="match status" value="1"/>
</dbReference>
<evidence type="ECO:0000313" key="4">
    <source>
        <dbReference type="EMBL" id="GAQ44715.1"/>
    </source>
</evidence>
<accession>A0A100INZ9</accession>
<sequence>MKTFAISLLLATASSLAVASSLCPENNTPKCCNVDASGLFHSSCGELDTTPTSIAEFNSICEKEQKKARCCQNAMVIQEDICTPVIGA</sequence>
<feature type="signal peptide" evidence="3">
    <location>
        <begin position="1"/>
        <end position="19"/>
    </location>
</feature>
<gene>
    <name evidence="4" type="ORF">ABL_07376</name>
</gene>
<evidence type="ECO:0000256" key="1">
    <source>
        <dbReference type="ARBA" id="ARBA00009576"/>
    </source>
</evidence>
<dbReference type="OrthoDB" id="4500971at2759"/>
<keyword evidence="3" id="KW-0732">Signal</keyword>
<dbReference type="InterPro" id="IPR036686">
    <property type="entry name" value="Class_II_Hydrophobin_sf"/>
</dbReference>
<dbReference type="InterPro" id="IPR010636">
    <property type="entry name" value="Class_II_hydrophobin"/>
</dbReference>
<dbReference type="GO" id="GO:0005576">
    <property type="term" value="C:extracellular region"/>
    <property type="evidence" value="ECO:0007669"/>
    <property type="project" value="InterPro"/>
</dbReference>
<protein>
    <recommendedName>
        <fullName evidence="6">Fungal hydrophobin family protein</fullName>
    </recommendedName>
</protein>
<dbReference type="OMA" id="FNSICEK"/>
<dbReference type="AlphaFoldDB" id="A0A100INZ9"/>
<evidence type="ECO:0000256" key="3">
    <source>
        <dbReference type="SAM" id="SignalP"/>
    </source>
</evidence>
<dbReference type="Gene3D" id="3.20.120.10">
    <property type="entry name" value="Hydrophobin"/>
    <property type="match status" value="1"/>
</dbReference>
<evidence type="ECO:0000313" key="5">
    <source>
        <dbReference type="Proteomes" id="UP000068243"/>
    </source>
</evidence>
<comment type="caution">
    <text evidence="4">The sequence shown here is derived from an EMBL/GenBank/DDBJ whole genome shotgun (WGS) entry which is preliminary data.</text>
</comment>